<gene>
    <name evidence="1" type="ORF">MES5069_1610008</name>
</gene>
<evidence type="ECO:0000313" key="2">
    <source>
        <dbReference type="Proteomes" id="UP001153050"/>
    </source>
</evidence>
<proteinExistence type="predicted"/>
<dbReference type="RefSeq" id="WP_254017100.1">
    <property type="nucleotide sequence ID" value="NZ_CAKXZT010000070.1"/>
</dbReference>
<keyword evidence="2" id="KW-1185">Reference proteome</keyword>
<organism evidence="1 2">
    <name type="scientific">Mesorhizobium escarrei</name>
    <dbReference type="NCBI Taxonomy" id="666018"/>
    <lineage>
        <taxon>Bacteria</taxon>
        <taxon>Pseudomonadati</taxon>
        <taxon>Pseudomonadota</taxon>
        <taxon>Alphaproteobacteria</taxon>
        <taxon>Hyphomicrobiales</taxon>
        <taxon>Phyllobacteriaceae</taxon>
        <taxon>Mesorhizobium</taxon>
    </lineage>
</organism>
<dbReference type="Proteomes" id="UP001153050">
    <property type="component" value="Unassembled WGS sequence"/>
</dbReference>
<evidence type="ECO:0000313" key="1">
    <source>
        <dbReference type="EMBL" id="CAH2397104.1"/>
    </source>
</evidence>
<comment type="caution">
    <text evidence="1">The sequence shown here is derived from an EMBL/GenBank/DDBJ whole genome shotgun (WGS) entry which is preliminary data.</text>
</comment>
<accession>A0ABM9DKF5</accession>
<dbReference type="EMBL" id="CAKXZT010000070">
    <property type="protein sequence ID" value="CAH2397104.1"/>
    <property type="molecule type" value="Genomic_DNA"/>
</dbReference>
<name>A0ABM9DKF5_9HYPH</name>
<reference evidence="1 2" key="1">
    <citation type="submission" date="2022-03" db="EMBL/GenBank/DDBJ databases">
        <authorList>
            <person name="Brunel B."/>
        </authorList>
    </citation>
    <scope>NUCLEOTIDE SEQUENCE [LARGE SCALE GENOMIC DNA]</scope>
    <source>
        <strain evidence="1">STM5069sample</strain>
    </source>
</reference>
<sequence length="87" mass="8834">MAGEGAKAGEEPTSVSLFYQGPIQALQASVTGLLLKKPLCAGAGGQIGPAAALEPLSMFMTNPAGSAIVNANRAGRCQKRAALSRHR</sequence>
<protein>
    <submittedName>
        <fullName evidence="1">Uncharacterized protein</fullName>
    </submittedName>
</protein>